<dbReference type="InterPro" id="IPR000594">
    <property type="entry name" value="ThiF_NAD_FAD-bd"/>
</dbReference>
<dbReference type="GO" id="GO:0006508">
    <property type="term" value="P:proteolysis"/>
    <property type="evidence" value="ECO:0007669"/>
    <property type="project" value="UniProtKB-KW"/>
</dbReference>
<feature type="domain" description="JAB" evidence="7">
    <location>
        <begin position="633"/>
        <end position="727"/>
    </location>
</feature>
<proteinExistence type="predicted"/>
<keyword evidence="9" id="KW-1185">Reference proteome</keyword>
<protein>
    <submittedName>
        <fullName evidence="8">ThiF family adenylyltransferase</fullName>
    </submittedName>
</protein>
<keyword evidence="5" id="KW-0482">Metalloprotease</keyword>
<keyword evidence="8" id="KW-0548">Nucleotidyltransferase</keyword>
<sequence length="760" mass="84987">MEAEKFSNSLPDFTGEIVNPALQDSLLYLKNVLGDKFVIKEWDEYRIAVPVDIAVELPSLGNKDGIDISPSEPVIFTFSLRHYPAFSPTVLTDRLDFPKDKLAHLYIAKNGRPPAFCYVRGDSNEWYANKRINDLLIRIGNWLRDAATGELTENGDQFEPLRLEGYEDTIIYDYDRFAETVLQDKALIPGEHYSIALFERIKDGESSTYKFQKFVTMTNALKVIQEVDLEKKKDKKALDRKQYHFGYVLWSGDDTTYKNYEIEFPEDWEGFKLFCNNFGIDHSKFEDMVATGDANYFVHFPVILGIKRPSTLVGYSSTVEFVNFRFWVDTTDVSDGKIINNIPVKIQSHNQPLTTAKARAISGDENEWKERNVVFGCGALGSKVVMHFTRGGQTNLTLIDPDHISPHNLVRHALFADDEGNNKASALSAKITKMYPMGSVRTISGPSFKDDVFEKEETFKNYGWAMDFTASDAFFNKITVASNMGALKIASGGISDFGNLGILLKEGANRNPRIDDLQAALYSTYKTDQKISDWLRREQLATSNGNLIVQVGIGCNSETTVLSDDKISSHSAYFAGVLKGQIPKDVQTGKVYLNRIIGDEDYNIETSVLNVDPFDIIAAKNDASWSVRFKSGILEQIKLEAKKAKRKETGGVFVGIINYKTKTIHVTDLISAPPDSKANSICFYRGYSGLPEEIKNVTEGAGGQLGYIGEWHSHPDGPNGLSSVDMNSIYRFKDEFSGLVTPLPVFLTVVAPAGILPFVF</sequence>
<feature type="domain" description="THIF-type NAD/FAD binding fold" evidence="6">
    <location>
        <begin position="371"/>
        <end position="464"/>
    </location>
</feature>
<dbReference type="AlphaFoldDB" id="A0A7S9PZV9"/>
<reference evidence="8 9" key="1">
    <citation type="submission" date="2020-11" db="EMBL/GenBank/DDBJ databases">
        <title>Pedobacter endophytica, an endophytic bacteria isolated form Carex pumila.</title>
        <authorList>
            <person name="Peng Y."/>
            <person name="Jiang L."/>
            <person name="Lee J."/>
        </authorList>
    </citation>
    <scope>NUCLEOTIDE SEQUENCE [LARGE SCALE GENOMIC DNA]</scope>
    <source>
        <strain evidence="8 9">JBR3-12</strain>
    </source>
</reference>
<dbReference type="SUPFAM" id="SSF69572">
    <property type="entry name" value="Activating enzymes of the ubiquitin-like proteins"/>
    <property type="match status" value="1"/>
</dbReference>
<dbReference type="InterPro" id="IPR032865">
    <property type="entry name" value="Prok-E2_A"/>
</dbReference>
<dbReference type="Pfam" id="PF00899">
    <property type="entry name" value="ThiF"/>
    <property type="match status" value="1"/>
</dbReference>
<dbReference type="Proteomes" id="UP000594759">
    <property type="component" value="Chromosome"/>
</dbReference>
<evidence type="ECO:0000256" key="1">
    <source>
        <dbReference type="ARBA" id="ARBA00022670"/>
    </source>
</evidence>
<evidence type="ECO:0000256" key="5">
    <source>
        <dbReference type="ARBA" id="ARBA00023049"/>
    </source>
</evidence>
<dbReference type="Gene3D" id="3.40.140.10">
    <property type="entry name" value="Cytidine Deaminase, domain 2"/>
    <property type="match status" value="1"/>
</dbReference>
<dbReference type="Pfam" id="PF14464">
    <property type="entry name" value="Prok-JAB"/>
    <property type="match status" value="1"/>
</dbReference>
<accession>A0A7S9PZV9</accession>
<evidence type="ECO:0000313" key="9">
    <source>
        <dbReference type="Proteomes" id="UP000594759"/>
    </source>
</evidence>
<evidence type="ECO:0000256" key="3">
    <source>
        <dbReference type="ARBA" id="ARBA00022801"/>
    </source>
</evidence>
<keyword evidence="8" id="KW-0808">Transferase</keyword>
<dbReference type="RefSeq" id="WP_196099557.1">
    <property type="nucleotide sequence ID" value="NZ_CP064939.1"/>
</dbReference>
<evidence type="ECO:0000259" key="6">
    <source>
        <dbReference type="Pfam" id="PF00899"/>
    </source>
</evidence>
<evidence type="ECO:0000313" key="8">
    <source>
        <dbReference type="EMBL" id="QPH40101.1"/>
    </source>
</evidence>
<keyword evidence="3" id="KW-0378">Hydrolase</keyword>
<name>A0A7S9PZV9_9SPHI</name>
<dbReference type="GO" id="GO:0008641">
    <property type="term" value="F:ubiquitin-like modifier activating enzyme activity"/>
    <property type="evidence" value="ECO:0007669"/>
    <property type="project" value="InterPro"/>
</dbReference>
<evidence type="ECO:0000259" key="7">
    <source>
        <dbReference type="Pfam" id="PF14464"/>
    </source>
</evidence>
<dbReference type="GO" id="GO:0016779">
    <property type="term" value="F:nucleotidyltransferase activity"/>
    <property type="evidence" value="ECO:0007669"/>
    <property type="project" value="UniProtKB-KW"/>
</dbReference>
<dbReference type="Pfam" id="PF14457">
    <property type="entry name" value="Prok-E2_A"/>
    <property type="match status" value="1"/>
</dbReference>
<keyword evidence="2" id="KW-0479">Metal-binding</keyword>
<dbReference type="SUPFAM" id="SSF102712">
    <property type="entry name" value="JAB1/MPN domain"/>
    <property type="match status" value="1"/>
</dbReference>
<dbReference type="InterPro" id="IPR028090">
    <property type="entry name" value="JAB_dom_prok"/>
</dbReference>
<keyword evidence="1" id="KW-0645">Protease</keyword>
<organism evidence="8 9">
    <name type="scientific">Pedobacter endophyticus</name>
    <dbReference type="NCBI Taxonomy" id="2789740"/>
    <lineage>
        <taxon>Bacteria</taxon>
        <taxon>Pseudomonadati</taxon>
        <taxon>Bacteroidota</taxon>
        <taxon>Sphingobacteriia</taxon>
        <taxon>Sphingobacteriales</taxon>
        <taxon>Sphingobacteriaceae</taxon>
        <taxon>Pedobacter</taxon>
    </lineage>
</organism>
<dbReference type="KEGG" id="pex:IZT61_02100"/>
<dbReference type="GO" id="GO:0046872">
    <property type="term" value="F:metal ion binding"/>
    <property type="evidence" value="ECO:0007669"/>
    <property type="project" value="UniProtKB-KW"/>
</dbReference>
<gene>
    <name evidence="8" type="ORF">IZT61_02100</name>
</gene>
<dbReference type="EMBL" id="CP064939">
    <property type="protein sequence ID" value="QPH40101.1"/>
    <property type="molecule type" value="Genomic_DNA"/>
</dbReference>
<keyword evidence="4" id="KW-0862">Zinc</keyword>
<dbReference type="InterPro" id="IPR035985">
    <property type="entry name" value="Ubiquitin-activating_enz"/>
</dbReference>
<evidence type="ECO:0000256" key="4">
    <source>
        <dbReference type="ARBA" id="ARBA00022833"/>
    </source>
</evidence>
<dbReference type="GO" id="GO:0008237">
    <property type="term" value="F:metallopeptidase activity"/>
    <property type="evidence" value="ECO:0007669"/>
    <property type="project" value="UniProtKB-KW"/>
</dbReference>
<dbReference type="Gene3D" id="3.40.50.720">
    <property type="entry name" value="NAD(P)-binding Rossmann-like Domain"/>
    <property type="match status" value="1"/>
</dbReference>
<evidence type="ECO:0000256" key="2">
    <source>
        <dbReference type="ARBA" id="ARBA00022723"/>
    </source>
</evidence>